<sequence>MPAIEQRPLQVLTPALSSRLAEFNTAARVLQRLGVRMRGLHPDTHQIDIEPEGGRLLQQRCLVTGFHRFPTAGSTRFTVVFQGVTLEWREPISYRDTPQTVH</sequence>
<reference evidence="1" key="1">
    <citation type="submission" date="2023-08" db="EMBL/GenBank/DDBJ databases">
        <title>Increased levels of nutrients transform a symbiont into a lethal pathobiont.</title>
        <authorList>
            <person name="Lachnit T."/>
            <person name="Ulrich L."/>
            <person name="Willmer F.M."/>
            <person name="Hasenbein T."/>
            <person name="Steiner L.X."/>
            <person name="Wolters M."/>
            <person name="Herbst E.M."/>
            <person name="Deines P."/>
        </authorList>
    </citation>
    <scope>NUCLEOTIDE SEQUENCE</scope>
    <source>
        <strain evidence="1">T3</strain>
    </source>
</reference>
<accession>A0AAU7Y4D1</accession>
<organism evidence="1">
    <name type="scientific">Pseudomonas solani</name>
    <dbReference type="NCBI Taxonomy" id="2731552"/>
    <lineage>
        <taxon>Bacteria</taxon>
        <taxon>Pseudomonadati</taxon>
        <taxon>Pseudomonadota</taxon>
        <taxon>Gammaproteobacteria</taxon>
        <taxon>Pseudomonadales</taxon>
        <taxon>Pseudomonadaceae</taxon>
        <taxon>Pseudomonas</taxon>
    </lineage>
</organism>
<protein>
    <submittedName>
        <fullName evidence="1">Uncharacterized protein</fullName>
    </submittedName>
</protein>
<gene>
    <name evidence="1" type="ORF">ABS648_05360</name>
</gene>
<evidence type="ECO:0000313" key="1">
    <source>
        <dbReference type="EMBL" id="XBY65196.1"/>
    </source>
</evidence>
<dbReference type="AlphaFoldDB" id="A0AAU7Y4D1"/>
<dbReference type="RefSeq" id="WP_350447800.1">
    <property type="nucleotide sequence ID" value="NZ_CP146285.1"/>
</dbReference>
<name>A0AAU7Y4D1_9PSED</name>
<proteinExistence type="predicted"/>
<dbReference type="EMBL" id="CP158373">
    <property type="protein sequence ID" value="XBY65196.1"/>
    <property type="molecule type" value="Genomic_DNA"/>
</dbReference>